<feature type="region of interest" description="Disordered" evidence="1">
    <location>
        <begin position="430"/>
        <end position="522"/>
    </location>
</feature>
<evidence type="ECO:0000313" key="2">
    <source>
        <dbReference type="EMBL" id="WTU77726.1"/>
    </source>
</evidence>
<feature type="region of interest" description="Disordered" evidence="1">
    <location>
        <begin position="1222"/>
        <end position="1252"/>
    </location>
</feature>
<accession>A0AAU2JYI8</accession>
<feature type="region of interest" description="Disordered" evidence="1">
    <location>
        <begin position="724"/>
        <end position="752"/>
    </location>
</feature>
<protein>
    <recommendedName>
        <fullName evidence="3">OTU domain-containing protein</fullName>
    </recommendedName>
</protein>
<feature type="region of interest" description="Disordered" evidence="1">
    <location>
        <begin position="831"/>
        <end position="866"/>
    </location>
</feature>
<sequence>MADFYEASGIPENRIHVVETSVRLKEITVETEDGPLTVKLNKKNQLGVGDATKRVGRQFSTDLREDVRRAWNVGPHAERDAAINTWLNSKGVTLENGDKVAVLWSRFSGKKREVHIEHDTSYLGIAQIIAGLGDMKAVLIVGDSGHTPAGRAKYEAIATYFNTGALPGTEGGTRPQGFEAQVADLTEFWKDQTVRSWSGHTRTGQFQLFDHLARNATTRHLGFRSGNLEAMALMGFDVRYLEEPNSEMGGFRMTAWHTDPTVTATSDDGTNRTAENALAPGYERLIVTHSPTRSGQHQKDLPLDLRKDAEKHAEWHHSGKLAKHLTLTETGDEAALSRPKGFTDEDLANIDAYFRHGDPGAGLHDTTKQTVEALAVRAAAIDASDVAQREQMGREFVELLAGFPDHERIDVLRARNIYAQSVAHLLQSPAPSGPTIGAPETAAPATATPVTAAPETAAPVTPDATASSPAGEAAAQQRLAPDDTPLLPSSSAPGSDSSAMELDDTPTRPWYTPGEDPGNPGARPYAYVNPAFDDLARHATRSPMPAGEYQHWVGESVRQGREISYVVNAMVSHRTLTESPELLERFLHHVQDGLPEQYRGRVAVVVAVNGGEKSATKVEARKAAMRAQAEVRIHAAISAAAARTSFSLPLALVPTPLNPWPDKFPYGTARNALLVSDANRQALRAFMDQDSHPYVSFMDFDDYPHHAPDGSHIFAQLDRQLRFDEDGTPPATDADRANDGDGADDGDGDAKFAVPLVDEPTARDFRPLSPQEIAAQPPAVLPPLRPYLMSGGYFTPVTQEGRARLLRDTETRVREENAEAEAAYQKQLADFEKKRTAQQGQDAEQETKPATAPTPPTPRTSPTYVNHPDVLAFDRAVRRDMNARDRQAAIAPQLPYSPEPNLFVDGAAVLLESDAVGPVRFGTGGGEFHELSESLMELAAWDLARELGTGNTPAPETGARADGYEQAVAPLRTAAENLVPPTRGLAFHTGFRHNATQTDLSRLLSGKLVGALPQDHEGLPNPMARLFNRGEGDTYTARGEEVRRMRAGLRLSAVRTGLDGGAGRPKSRKPQERTTPEADPLRPRFLPGRRVWKEQTWNIVPPAGEPGSRLPRAETEAPRDTGLGDPERQRISRALSRTVPGHPHVWAGLDPTQMRLHAYQLALSDDTSAFLRHMRHFARTYLVRPPTPAADSIGGRMAERDLLAAARFNKPQGSFLAALSEALESSPERQQPTDRPTNPAGGTSVPPQALRSGPLAWDDVLRPVFRHIYVRYGTVSAAKALTNHLDTQGTPVNDFFVRLTTGRVHSFDHTPATYAEHDAATPGGLDTTARFLLGLYADALGRSIHLTTPGGYQHTFAPSSSSTHGDGGAAPLDIRWNDGDRGWAAHQPAAAPEWSGAPGKRTRTDGDDDERRARPRGPEGSGSRQPRVERGLSLMEELTLGDTAPGTGGSRNPSRPDRGRSGLSESAFDRLSGRNRRSGGPSDHPRGS</sequence>
<reference evidence="2" key="1">
    <citation type="submission" date="2022-10" db="EMBL/GenBank/DDBJ databases">
        <title>The complete genomes of actinobacterial strains from the NBC collection.</title>
        <authorList>
            <person name="Joergensen T.S."/>
            <person name="Alvarez Arevalo M."/>
            <person name="Sterndorff E.B."/>
            <person name="Faurdal D."/>
            <person name="Vuksanovic O."/>
            <person name="Mourched A.-S."/>
            <person name="Charusanti P."/>
            <person name="Shaw S."/>
            <person name="Blin K."/>
            <person name="Weber T."/>
        </authorList>
    </citation>
    <scope>NUCLEOTIDE SEQUENCE</scope>
    <source>
        <strain evidence="2">NBC_00049</strain>
    </source>
</reference>
<organism evidence="2">
    <name type="scientific">Streptomyces sp. NBC_00049</name>
    <dbReference type="NCBI Taxonomy" id="2903617"/>
    <lineage>
        <taxon>Bacteria</taxon>
        <taxon>Bacillati</taxon>
        <taxon>Actinomycetota</taxon>
        <taxon>Actinomycetes</taxon>
        <taxon>Kitasatosporales</taxon>
        <taxon>Streptomycetaceae</taxon>
        <taxon>Streptomyces</taxon>
    </lineage>
</organism>
<evidence type="ECO:0000256" key="1">
    <source>
        <dbReference type="SAM" id="MobiDB-lite"/>
    </source>
</evidence>
<name>A0AAU2JYI8_9ACTN</name>
<feature type="compositionally biased region" description="Low complexity" evidence="1">
    <location>
        <begin position="438"/>
        <end position="475"/>
    </location>
</feature>
<evidence type="ECO:0008006" key="3">
    <source>
        <dbReference type="Google" id="ProtNLM"/>
    </source>
</evidence>
<feature type="region of interest" description="Disordered" evidence="1">
    <location>
        <begin position="1054"/>
        <end position="1084"/>
    </location>
</feature>
<proteinExistence type="predicted"/>
<feature type="compositionally biased region" description="Basic and acidic residues" evidence="1">
    <location>
        <begin position="1402"/>
        <end position="1412"/>
    </location>
</feature>
<feature type="region of interest" description="Disordered" evidence="1">
    <location>
        <begin position="1099"/>
        <end position="1126"/>
    </location>
</feature>
<feature type="region of interest" description="Disordered" evidence="1">
    <location>
        <begin position="1355"/>
        <end position="1488"/>
    </location>
</feature>
<feature type="compositionally biased region" description="Low complexity" evidence="1">
    <location>
        <begin position="485"/>
        <end position="499"/>
    </location>
</feature>
<gene>
    <name evidence="2" type="ORF">OG327_32890</name>
</gene>
<dbReference type="EMBL" id="CP108264">
    <property type="protein sequence ID" value="WTU77726.1"/>
    <property type="molecule type" value="Genomic_DNA"/>
</dbReference>
<feature type="compositionally biased region" description="Basic and acidic residues" evidence="1">
    <location>
        <begin position="1069"/>
        <end position="1082"/>
    </location>
</feature>